<proteinExistence type="predicted"/>
<evidence type="ECO:0000313" key="2">
    <source>
        <dbReference type="Proteomes" id="UP001057452"/>
    </source>
</evidence>
<organism evidence="1 2">
    <name type="scientific">Chaenocephalus aceratus</name>
    <name type="common">Blackfin icefish</name>
    <name type="synonym">Chaenichthys aceratus</name>
    <dbReference type="NCBI Taxonomy" id="36190"/>
    <lineage>
        <taxon>Eukaryota</taxon>
        <taxon>Metazoa</taxon>
        <taxon>Chordata</taxon>
        <taxon>Craniata</taxon>
        <taxon>Vertebrata</taxon>
        <taxon>Euteleostomi</taxon>
        <taxon>Actinopterygii</taxon>
        <taxon>Neopterygii</taxon>
        <taxon>Teleostei</taxon>
        <taxon>Neoteleostei</taxon>
        <taxon>Acanthomorphata</taxon>
        <taxon>Eupercaria</taxon>
        <taxon>Perciformes</taxon>
        <taxon>Notothenioidei</taxon>
        <taxon>Channichthyidae</taxon>
        <taxon>Chaenocephalus</taxon>
    </lineage>
</organism>
<name>A0ACB9XP23_CHAAC</name>
<protein>
    <submittedName>
        <fullName evidence="1">Uncharacterized protein</fullName>
    </submittedName>
</protein>
<accession>A0ACB9XP23</accession>
<evidence type="ECO:0000313" key="1">
    <source>
        <dbReference type="EMBL" id="KAI4828596.1"/>
    </source>
</evidence>
<dbReference type="Proteomes" id="UP001057452">
    <property type="component" value="Chromosome 4"/>
</dbReference>
<comment type="caution">
    <text evidence="1">The sequence shown here is derived from an EMBL/GenBank/DDBJ whole genome shotgun (WGS) entry which is preliminary data.</text>
</comment>
<sequence length="161" mass="17961">MIDALEDGQYIIVGEDLRHRGLQELIDFHRRTPIMPFSEVLTVACGQIQITRSDYAELLFPPKPVNTHFSWMENNSKHPKLNLPTSEEEIPPALPRRDTMRNSAVLSPNRLYPNLSEDHPFIAPPLPATPVTRKRSDNPPVPPAPGGPRPKPLPSGEAEPG</sequence>
<keyword evidence="2" id="KW-1185">Reference proteome</keyword>
<dbReference type="EMBL" id="CM043788">
    <property type="protein sequence ID" value="KAI4828596.1"/>
    <property type="molecule type" value="Genomic_DNA"/>
</dbReference>
<reference evidence="1" key="1">
    <citation type="submission" date="2022-05" db="EMBL/GenBank/DDBJ databases">
        <title>Chromosome-level genome of Chaenocephalus aceratus.</title>
        <authorList>
            <person name="Park H."/>
        </authorList>
    </citation>
    <scope>NUCLEOTIDE SEQUENCE</scope>
    <source>
        <strain evidence="1">KU_202001</strain>
    </source>
</reference>
<gene>
    <name evidence="1" type="ORF">KUCAC02_022676</name>
</gene>